<dbReference type="RefSeq" id="WP_185662851.1">
    <property type="nucleotide sequence ID" value="NZ_JACLAW010000002.1"/>
</dbReference>
<keyword evidence="3" id="KW-1185">Reference proteome</keyword>
<sequence>MIRKLLIVFASGTLVSIAAFSGAWIAGGPGLRDEFASGKWNWVMSHHHRDRGPRTVRILPLGASPKLTADMPLRFEFRRGEQTELRLEGPAEVVGRVALDGGRLHLGGEERYGSDGLRVFLTAPQVPELDFRAPAEVRLRGLDQPELRLRAAGAVDLSAEGRAARLFVTTDGAGNIDLDHLEGEDATVRVNGAGSVSLAATGSVDVEVNGVGNVELKRKPRLLRSRINGIGTIDRDY</sequence>
<dbReference type="AlphaFoldDB" id="A0A7X1KKU0"/>
<protein>
    <submittedName>
        <fullName evidence="2">DUF2807 domain-containing protein</fullName>
    </submittedName>
</protein>
<dbReference type="Proteomes" id="UP000566813">
    <property type="component" value="Unassembled WGS sequence"/>
</dbReference>
<comment type="caution">
    <text evidence="2">The sequence shown here is derived from an EMBL/GenBank/DDBJ whole genome shotgun (WGS) entry which is preliminary data.</text>
</comment>
<dbReference type="Gene3D" id="2.160.20.120">
    <property type="match status" value="1"/>
</dbReference>
<dbReference type="EMBL" id="JACLAW010000002">
    <property type="protein sequence ID" value="MBC2664618.1"/>
    <property type="molecule type" value="Genomic_DNA"/>
</dbReference>
<name>A0A7X1KKU0_9SPHN</name>
<evidence type="ECO:0000313" key="2">
    <source>
        <dbReference type="EMBL" id="MBC2664618.1"/>
    </source>
</evidence>
<gene>
    <name evidence="2" type="ORF">H7F51_03685</name>
</gene>
<evidence type="ECO:0000313" key="3">
    <source>
        <dbReference type="Proteomes" id="UP000566813"/>
    </source>
</evidence>
<evidence type="ECO:0000259" key="1">
    <source>
        <dbReference type="Pfam" id="PF10988"/>
    </source>
</evidence>
<accession>A0A7X1KKU0</accession>
<feature type="domain" description="Putative auto-transporter adhesin head GIN" evidence="1">
    <location>
        <begin position="66"/>
        <end position="220"/>
    </location>
</feature>
<organism evidence="2 3">
    <name type="scientific">Novosphingobium flavum</name>
    <dbReference type="NCBI Taxonomy" id="1778672"/>
    <lineage>
        <taxon>Bacteria</taxon>
        <taxon>Pseudomonadati</taxon>
        <taxon>Pseudomonadota</taxon>
        <taxon>Alphaproteobacteria</taxon>
        <taxon>Sphingomonadales</taxon>
        <taxon>Sphingomonadaceae</taxon>
        <taxon>Novosphingobium</taxon>
    </lineage>
</organism>
<dbReference type="Pfam" id="PF10988">
    <property type="entry name" value="DUF2807"/>
    <property type="match status" value="1"/>
</dbReference>
<proteinExistence type="predicted"/>
<dbReference type="InterPro" id="IPR021255">
    <property type="entry name" value="DUF2807"/>
</dbReference>
<reference evidence="2 3" key="1">
    <citation type="submission" date="2020-08" db="EMBL/GenBank/DDBJ databases">
        <title>The genome sequence of type strain Novosphingobium flavum NBRC 111647.</title>
        <authorList>
            <person name="Liu Y."/>
        </authorList>
    </citation>
    <scope>NUCLEOTIDE SEQUENCE [LARGE SCALE GENOMIC DNA]</scope>
    <source>
        <strain evidence="2 3">NBRC 111647</strain>
    </source>
</reference>